<keyword evidence="5" id="KW-1185">Reference proteome</keyword>
<evidence type="ECO:0000313" key="5">
    <source>
        <dbReference type="Proteomes" id="UP001190700"/>
    </source>
</evidence>
<dbReference type="AlphaFoldDB" id="A0AAE0GSP5"/>
<evidence type="ECO:0000256" key="2">
    <source>
        <dbReference type="ARBA" id="ARBA00022679"/>
    </source>
</evidence>
<accession>A0AAE0GSP5</accession>
<dbReference type="GO" id="GO:0003677">
    <property type="term" value="F:DNA binding"/>
    <property type="evidence" value="ECO:0007669"/>
    <property type="project" value="InterPro"/>
</dbReference>
<dbReference type="SUPFAM" id="SSF53335">
    <property type="entry name" value="S-adenosyl-L-methionine-dependent methyltransferases"/>
    <property type="match status" value="1"/>
</dbReference>
<name>A0AAE0GSP5_9CHLO</name>
<proteinExistence type="predicted"/>
<evidence type="ECO:0000313" key="4">
    <source>
        <dbReference type="EMBL" id="KAK3283719.1"/>
    </source>
</evidence>
<dbReference type="PRINTS" id="PR00508">
    <property type="entry name" value="S21N4MTFRASE"/>
</dbReference>
<comment type="caution">
    <text evidence="4">The sequence shown here is derived from an EMBL/GenBank/DDBJ whole genome shotgun (WGS) entry which is preliminary data.</text>
</comment>
<evidence type="ECO:0000256" key="1">
    <source>
        <dbReference type="ARBA" id="ARBA00022603"/>
    </source>
</evidence>
<dbReference type="EMBL" id="LGRX02002670">
    <property type="protein sequence ID" value="KAK3283719.1"/>
    <property type="molecule type" value="Genomic_DNA"/>
</dbReference>
<dbReference type="GO" id="GO:0008170">
    <property type="term" value="F:N-methyltransferase activity"/>
    <property type="evidence" value="ECO:0007669"/>
    <property type="project" value="InterPro"/>
</dbReference>
<sequence length="121" mass="13227">MQDTFKHDRAVIGCFKNGKAYDEYGKTLVVGQKTVELVELLVDQFTYDLDMVVLDPFMGSGTTGIGALRMGRAFIGVEAKRANFLSAVHYLSYAIVHCAETHVGGLGMKSAYPKMKVTNAT</sequence>
<dbReference type="InterPro" id="IPR029063">
    <property type="entry name" value="SAM-dependent_MTases_sf"/>
</dbReference>
<dbReference type="InterPro" id="IPR001091">
    <property type="entry name" value="RM_Methyltransferase"/>
</dbReference>
<dbReference type="InterPro" id="IPR002941">
    <property type="entry name" value="DNA_methylase_N4/N6"/>
</dbReference>
<protein>
    <recommendedName>
        <fullName evidence="3">DNA methylase N-4/N-6 domain-containing protein</fullName>
    </recommendedName>
</protein>
<keyword evidence="1" id="KW-0489">Methyltransferase</keyword>
<feature type="domain" description="DNA methylase N-4/N-6" evidence="3">
    <location>
        <begin position="31"/>
        <end position="81"/>
    </location>
</feature>
<dbReference type="Gene3D" id="3.40.50.150">
    <property type="entry name" value="Vaccinia Virus protein VP39"/>
    <property type="match status" value="1"/>
</dbReference>
<dbReference type="Proteomes" id="UP001190700">
    <property type="component" value="Unassembled WGS sequence"/>
</dbReference>
<reference evidence="4 5" key="1">
    <citation type="journal article" date="2015" name="Genome Biol. Evol.">
        <title>Comparative Genomics of a Bacterivorous Green Alga Reveals Evolutionary Causalities and Consequences of Phago-Mixotrophic Mode of Nutrition.</title>
        <authorList>
            <person name="Burns J.A."/>
            <person name="Paasch A."/>
            <person name="Narechania A."/>
            <person name="Kim E."/>
        </authorList>
    </citation>
    <scope>NUCLEOTIDE SEQUENCE [LARGE SCALE GENOMIC DNA]</scope>
    <source>
        <strain evidence="4 5">PLY_AMNH</strain>
    </source>
</reference>
<organism evidence="4 5">
    <name type="scientific">Cymbomonas tetramitiformis</name>
    <dbReference type="NCBI Taxonomy" id="36881"/>
    <lineage>
        <taxon>Eukaryota</taxon>
        <taxon>Viridiplantae</taxon>
        <taxon>Chlorophyta</taxon>
        <taxon>Pyramimonadophyceae</taxon>
        <taxon>Pyramimonadales</taxon>
        <taxon>Pyramimonadaceae</taxon>
        <taxon>Cymbomonas</taxon>
    </lineage>
</organism>
<keyword evidence="2" id="KW-0808">Transferase</keyword>
<evidence type="ECO:0000259" key="3">
    <source>
        <dbReference type="Pfam" id="PF01555"/>
    </source>
</evidence>
<gene>
    <name evidence="4" type="ORF">CYMTET_8612</name>
</gene>
<dbReference type="GO" id="GO:0032259">
    <property type="term" value="P:methylation"/>
    <property type="evidence" value="ECO:0007669"/>
    <property type="project" value="UniProtKB-KW"/>
</dbReference>
<dbReference type="Pfam" id="PF01555">
    <property type="entry name" value="N6_N4_Mtase"/>
    <property type="match status" value="1"/>
</dbReference>